<sequence length="1209" mass="131258">MPRRLPLPEAPLRRPAGLPAEGEAIHPNVLVRRRTKGPASARLSPADGSSLPGFADVGPPEPPPAEPPEPAPVEPLSGGEAKEPSPNTDAKEHEMETVEEVKKQLPKEPKRKATTAAASPRKRKRQKGPDSDPLADAAPADAALDDLAVLADLMPVGLAPADSASDLAPAHSAPADSAASDSAPAHSPADSAPADSAPADSAPADSVPAESAPADSGPADSAEEVEIELEDPELGTASLRVPRAAAQAVRKESDAFQTELGVTATWCESEADVVAEQMAEMQEMTVGTEVRARYGWRWFDATITEADPFSDEVQVRWKYDGSTSTLGLKDLQLSEELEQRRKRRAWLRSAWQLWISGPARARKIAVARVMGKAEQKCPGLWSGDLLEAAEELRGAGKDASADIKLVSFSEAGLGAACQTLQPGLRGLLRRAGDAAGCYLQLLGDAAVLVVGSKEERERGADCLCWKAAEKLSRTSPVSGDMSDASEVSLSWTHGRDRVQLQLDGSLDLLVNGHCQIRNLVLVLGTASELYLAGQGVQRWLPAPQEVVLRALRLYHHAPIAAKPPGVTILETTVGQTAWLEPVDLRAIEVDCKTMVVAADSCGRDNWTEEAPSRLLVCGGRRAVAAERLAALLAGIAERTKEAAEAARLAGGMQDLEPASSAPVPTGQLEAIVWYSALLRALALFGFVALSLGAPGRIRGHQVAVEEVQESLQETMQAILRGGSMTQHLEDIERSIWQTYQSLPKNEVGHIGPRAIRYLVHNYFAKEHGWLIKGLEPHGHQQEVSEIHEVSILQDKAPMLVESLLEAQRADRGLSLMDAVAMVATLERLIFDEALLLLHAAYNLNSVETHQALTEQSLHQVLTSYLVLFEMGQKASLENKELHRALKSRAAAAGSNWPLLVEFEEDAVRNYAFARRHERNPFDPETFTFAEAEQIIEGLTRGYGKWQNTECQQMKQELMELDVKGMGRVPLAKFYSQPENAEYHFTETQEYLRQVGALDETRGEAYVRIANYMTGPSNCIASSSYYSVCCLNECEGLMNELESKILAPAASVERLLGLVANMSSATVDAPRSLPRHLAERLQTIAERHEGEVPLHGRLFAQWLHHAFPNECPFPHITEAAVLAPGHWMDKKAVVSKTEREELAGVLTTFAEDEVVNQTALAWSEDEVLAAYDPKVASTNWVRVAMQLALLLGLLRTALGMVCQLCGFQVQ</sequence>
<protein>
    <submittedName>
        <fullName evidence="2">Uncharacterized protein</fullName>
    </submittedName>
</protein>
<accession>A0AA36I499</accession>
<evidence type="ECO:0000256" key="1">
    <source>
        <dbReference type="SAM" id="MobiDB-lite"/>
    </source>
</evidence>
<comment type="caution">
    <text evidence="2">The sequence shown here is derived from an EMBL/GenBank/DDBJ whole genome shotgun (WGS) entry which is preliminary data.</text>
</comment>
<feature type="compositionally biased region" description="Low complexity" evidence="1">
    <location>
        <begin position="159"/>
        <end position="220"/>
    </location>
</feature>
<organism evidence="2 3">
    <name type="scientific">Effrenium voratum</name>
    <dbReference type="NCBI Taxonomy" id="2562239"/>
    <lineage>
        <taxon>Eukaryota</taxon>
        <taxon>Sar</taxon>
        <taxon>Alveolata</taxon>
        <taxon>Dinophyceae</taxon>
        <taxon>Suessiales</taxon>
        <taxon>Symbiodiniaceae</taxon>
        <taxon>Effrenium</taxon>
    </lineage>
</organism>
<reference evidence="2" key="1">
    <citation type="submission" date="2023-08" db="EMBL/GenBank/DDBJ databases">
        <authorList>
            <person name="Chen Y."/>
            <person name="Shah S."/>
            <person name="Dougan E. K."/>
            <person name="Thang M."/>
            <person name="Chan C."/>
        </authorList>
    </citation>
    <scope>NUCLEOTIDE SEQUENCE</scope>
</reference>
<name>A0AA36I499_9DINO</name>
<feature type="region of interest" description="Disordered" evidence="1">
    <location>
        <begin position="1"/>
        <end position="139"/>
    </location>
</feature>
<dbReference type="Proteomes" id="UP001178507">
    <property type="component" value="Unassembled WGS sequence"/>
</dbReference>
<proteinExistence type="predicted"/>
<feature type="compositionally biased region" description="Pro residues" evidence="1">
    <location>
        <begin position="59"/>
        <end position="73"/>
    </location>
</feature>
<evidence type="ECO:0000313" key="3">
    <source>
        <dbReference type="Proteomes" id="UP001178507"/>
    </source>
</evidence>
<feature type="region of interest" description="Disordered" evidence="1">
    <location>
        <begin position="159"/>
        <end position="225"/>
    </location>
</feature>
<feature type="non-terminal residue" evidence="2">
    <location>
        <position position="1"/>
    </location>
</feature>
<evidence type="ECO:0000313" key="2">
    <source>
        <dbReference type="EMBL" id="CAJ1379414.1"/>
    </source>
</evidence>
<dbReference type="EMBL" id="CAUJNA010000627">
    <property type="protein sequence ID" value="CAJ1379414.1"/>
    <property type="molecule type" value="Genomic_DNA"/>
</dbReference>
<dbReference type="AlphaFoldDB" id="A0AA36I499"/>
<gene>
    <name evidence="2" type="ORF">EVOR1521_LOCUS7668</name>
</gene>
<keyword evidence="3" id="KW-1185">Reference proteome</keyword>
<feature type="compositionally biased region" description="Basic and acidic residues" evidence="1">
    <location>
        <begin position="89"/>
        <end position="108"/>
    </location>
</feature>